<evidence type="ECO:0000256" key="9">
    <source>
        <dbReference type="ARBA" id="ARBA00038061"/>
    </source>
</evidence>
<dbReference type="SMART" id="SM00173">
    <property type="entry name" value="RAS"/>
    <property type="match status" value="1"/>
</dbReference>
<reference evidence="10" key="1">
    <citation type="submission" date="2022-03" db="EMBL/GenBank/DDBJ databases">
        <authorList>
            <person name="Martin C."/>
        </authorList>
    </citation>
    <scope>NUCLEOTIDE SEQUENCE</scope>
</reference>
<dbReference type="GO" id="GO:0003924">
    <property type="term" value="F:GTPase activity"/>
    <property type="evidence" value="ECO:0007669"/>
    <property type="project" value="InterPro"/>
</dbReference>
<comment type="similarity">
    <text evidence="9">Belongs to the small GTPase superfamily. RasD family.</text>
</comment>
<dbReference type="InterPro" id="IPR052236">
    <property type="entry name" value="Small_GTPase_RasD"/>
</dbReference>
<dbReference type="FunFam" id="3.40.50.300:FF:000475">
    <property type="entry name" value="GTP-binding protein Rhes"/>
    <property type="match status" value="1"/>
</dbReference>
<evidence type="ECO:0000313" key="10">
    <source>
        <dbReference type="EMBL" id="CAH1775602.1"/>
    </source>
</evidence>
<dbReference type="EMBL" id="CAIIXF020000001">
    <property type="protein sequence ID" value="CAH1775602.1"/>
    <property type="molecule type" value="Genomic_DNA"/>
</dbReference>
<keyword evidence="5" id="KW-0342">GTP-binding</keyword>
<dbReference type="PRINTS" id="PR00449">
    <property type="entry name" value="RASTRNSFRMNG"/>
</dbReference>
<dbReference type="SMART" id="SM00175">
    <property type="entry name" value="RAB"/>
    <property type="match status" value="1"/>
</dbReference>
<dbReference type="NCBIfam" id="TIGR00231">
    <property type="entry name" value="small_GTP"/>
    <property type="match status" value="1"/>
</dbReference>
<keyword evidence="2" id="KW-1003">Cell membrane</keyword>
<evidence type="ECO:0000256" key="6">
    <source>
        <dbReference type="ARBA" id="ARBA00023136"/>
    </source>
</evidence>
<dbReference type="PANTHER" id="PTHR46149:SF3">
    <property type="entry name" value="MIP08469P"/>
    <property type="match status" value="1"/>
</dbReference>
<evidence type="ECO:0000256" key="4">
    <source>
        <dbReference type="ARBA" id="ARBA00022741"/>
    </source>
</evidence>
<keyword evidence="8" id="KW-0636">Prenylation</keyword>
<dbReference type="OrthoDB" id="265044at2759"/>
<comment type="subcellular location">
    <subcellularLocation>
        <location evidence="1">Cell membrane</location>
        <topology evidence="1">Lipid-anchor</topology>
    </subcellularLocation>
</comment>
<dbReference type="Gene3D" id="3.40.50.300">
    <property type="entry name" value="P-loop containing nucleotide triphosphate hydrolases"/>
    <property type="match status" value="1"/>
</dbReference>
<dbReference type="SMART" id="SM00174">
    <property type="entry name" value="RHO"/>
    <property type="match status" value="1"/>
</dbReference>
<dbReference type="GO" id="GO:0005525">
    <property type="term" value="F:GTP binding"/>
    <property type="evidence" value="ECO:0007669"/>
    <property type="project" value="UniProtKB-KW"/>
</dbReference>
<dbReference type="AlphaFoldDB" id="A0A8S4N3G2"/>
<organism evidence="10 11">
    <name type="scientific">Owenia fusiformis</name>
    <name type="common">Polychaete worm</name>
    <dbReference type="NCBI Taxonomy" id="6347"/>
    <lineage>
        <taxon>Eukaryota</taxon>
        <taxon>Metazoa</taxon>
        <taxon>Spiralia</taxon>
        <taxon>Lophotrochozoa</taxon>
        <taxon>Annelida</taxon>
        <taxon>Polychaeta</taxon>
        <taxon>Sedentaria</taxon>
        <taxon>Canalipalpata</taxon>
        <taxon>Sabellida</taxon>
        <taxon>Oweniida</taxon>
        <taxon>Oweniidae</taxon>
        <taxon>Owenia</taxon>
    </lineage>
</organism>
<dbReference type="Pfam" id="PF00071">
    <property type="entry name" value="Ras"/>
    <property type="match status" value="1"/>
</dbReference>
<dbReference type="GO" id="GO:0031681">
    <property type="term" value="F:G-protein beta-subunit binding"/>
    <property type="evidence" value="ECO:0007669"/>
    <property type="project" value="TreeGrafter"/>
</dbReference>
<proteinExistence type="inferred from homology"/>
<keyword evidence="7" id="KW-0449">Lipoprotein</keyword>
<dbReference type="GO" id="GO:0007165">
    <property type="term" value="P:signal transduction"/>
    <property type="evidence" value="ECO:0007669"/>
    <property type="project" value="TreeGrafter"/>
</dbReference>
<evidence type="ECO:0000256" key="7">
    <source>
        <dbReference type="ARBA" id="ARBA00023288"/>
    </source>
</evidence>
<dbReference type="InterPro" id="IPR027417">
    <property type="entry name" value="P-loop_NTPase"/>
</dbReference>
<keyword evidence="3" id="KW-0488">Methylation</keyword>
<keyword evidence="6" id="KW-0472">Membrane</keyword>
<dbReference type="PROSITE" id="PS51421">
    <property type="entry name" value="RAS"/>
    <property type="match status" value="1"/>
</dbReference>
<evidence type="ECO:0000256" key="5">
    <source>
        <dbReference type="ARBA" id="ARBA00023134"/>
    </source>
</evidence>
<keyword evidence="11" id="KW-1185">Reference proteome</keyword>
<gene>
    <name evidence="10" type="ORF">OFUS_LOCUS2890</name>
</gene>
<evidence type="ECO:0000256" key="8">
    <source>
        <dbReference type="ARBA" id="ARBA00023289"/>
    </source>
</evidence>
<evidence type="ECO:0000256" key="2">
    <source>
        <dbReference type="ARBA" id="ARBA00022475"/>
    </source>
</evidence>
<evidence type="ECO:0000256" key="3">
    <source>
        <dbReference type="ARBA" id="ARBA00022481"/>
    </source>
</evidence>
<dbReference type="InterPro" id="IPR001806">
    <property type="entry name" value="Small_GTPase"/>
</dbReference>
<dbReference type="GO" id="GO:0005886">
    <property type="term" value="C:plasma membrane"/>
    <property type="evidence" value="ECO:0007669"/>
    <property type="project" value="UniProtKB-SubCell"/>
</dbReference>
<accession>A0A8S4N3G2</accession>
<name>A0A8S4N3G2_OWEFU</name>
<dbReference type="PANTHER" id="PTHR46149">
    <property type="entry name" value="MIP08469P"/>
    <property type="match status" value="1"/>
</dbReference>
<protein>
    <submittedName>
        <fullName evidence="10">Uncharacterized protein</fullName>
    </submittedName>
</protein>
<keyword evidence="4" id="KW-0547">Nucleotide-binding</keyword>
<dbReference type="InterPro" id="IPR005225">
    <property type="entry name" value="Small_GTP-bd"/>
</dbReference>
<dbReference type="PROSITE" id="PS51420">
    <property type="entry name" value="RHO"/>
    <property type="match status" value="1"/>
</dbReference>
<dbReference type="PROSITE" id="PS51419">
    <property type="entry name" value="RAB"/>
    <property type="match status" value="1"/>
</dbReference>
<evidence type="ECO:0000313" key="11">
    <source>
        <dbReference type="Proteomes" id="UP000749559"/>
    </source>
</evidence>
<evidence type="ECO:0000256" key="1">
    <source>
        <dbReference type="ARBA" id="ARBA00004193"/>
    </source>
</evidence>
<comment type="caution">
    <text evidence="10">The sequence shown here is derived from an EMBL/GenBank/DDBJ whole genome shotgun (WGS) entry which is preliminary data.</text>
</comment>
<sequence length="266" mass="30036">MALVEEAENAPLSHSFRLVILGSPKTGKTSIVSRFLDNKFTDVYTPTIEDFHRKVYRIRGEAYRLDILDTSGNHPYPAMRRLSLLTGDLFLLTYSIDNFESFEEVKCLREQILETKGITPNQREKLLEIPMVVIGNKVDKSDLRVVDRNLVKDYCASQIGVAHIEGSAKKDINIEAVFLKLFMMAHLPTEMSPSLHRKVTPNYVGSSSPKGLRAVGLRRKLSDACGAITPHVRRPSIRTDLMIIQAKQSSTDKDDVKRKESKCCLM</sequence>
<dbReference type="Proteomes" id="UP000749559">
    <property type="component" value="Unassembled WGS sequence"/>
</dbReference>
<dbReference type="SUPFAM" id="SSF52540">
    <property type="entry name" value="P-loop containing nucleoside triphosphate hydrolases"/>
    <property type="match status" value="1"/>
</dbReference>